<evidence type="ECO:0000313" key="2">
    <source>
        <dbReference type="EMBL" id="KAJ8903445.1"/>
    </source>
</evidence>
<proteinExistence type="predicted"/>
<organism evidence="2 3">
    <name type="scientific">Rhodosorus marinus</name>
    <dbReference type="NCBI Taxonomy" id="101924"/>
    <lineage>
        <taxon>Eukaryota</taxon>
        <taxon>Rhodophyta</taxon>
        <taxon>Stylonematophyceae</taxon>
        <taxon>Stylonematales</taxon>
        <taxon>Stylonemataceae</taxon>
        <taxon>Rhodosorus</taxon>
    </lineage>
</organism>
<dbReference type="EMBL" id="JAMWBK010000007">
    <property type="protein sequence ID" value="KAJ8903445.1"/>
    <property type="molecule type" value="Genomic_DNA"/>
</dbReference>
<name>A0AAV8ULL1_9RHOD</name>
<feature type="region of interest" description="Disordered" evidence="1">
    <location>
        <begin position="48"/>
        <end position="84"/>
    </location>
</feature>
<sequence length="156" mass="17652">MQMPTQVMPAGMMGMQQPVYADGYVGSPNLSMMGANGDMNRKPSNMNLGGQNKNMSDGVKSHNTQTQSEFSPEQNAQTGDRGSVNTMLEKPRMNFARIYEFFSRLFDPSQSTSELEKIVEQTFNVLDCEIIKLLAQNLEMNLTDTEFRKMLLETYR</sequence>
<comment type="caution">
    <text evidence="2">The sequence shown here is derived from an EMBL/GenBank/DDBJ whole genome shotgun (WGS) entry which is preliminary data.</text>
</comment>
<protein>
    <submittedName>
        <fullName evidence="2">Uncharacterized protein</fullName>
    </submittedName>
</protein>
<evidence type="ECO:0000256" key="1">
    <source>
        <dbReference type="SAM" id="MobiDB-lite"/>
    </source>
</evidence>
<reference evidence="2 3" key="1">
    <citation type="journal article" date="2023" name="Nat. Commun.">
        <title>Origin of minicircular mitochondrial genomes in red algae.</title>
        <authorList>
            <person name="Lee Y."/>
            <person name="Cho C.H."/>
            <person name="Lee Y.M."/>
            <person name="Park S.I."/>
            <person name="Yang J.H."/>
            <person name="West J.A."/>
            <person name="Bhattacharya D."/>
            <person name="Yoon H.S."/>
        </authorList>
    </citation>
    <scope>NUCLEOTIDE SEQUENCE [LARGE SCALE GENOMIC DNA]</scope>
    <source>
        <strain evidence="2 3">CCMP1338</strain>
        <tissue evidence="2">Whole cell</tissue>
    </source>
</reference>
<gene>
    <name evidence="2" type="ORF">NDN08_004553</name>
</gene>
<accession>A0AAV8ULL1</accession>
<evidence type="ECO:0000313" key="3">
    <source>
        <dbReference type="Proteomes" id="UP001157974"/>
    </source>
</evidence>
<dbReference type="AlphaFoldDB" id="A0AAV8ULL1"/>
<dbReference type="Proteomes" id="UP001157974">
    <property type="component" value="Unassembled WGS sequence"/>
</dbReference>
<dbReference type="Pfam" id="PF24904">
    <property type="entry name" value="RVE6"/>
    <property type="match status" value="1"/>
</dbReference>
<keyword evidence="3" id="KW-1185">Reference proteome</keyword>